<dbReference type="InterPro" id="IPR036291">
    <property type="entry name" value="NAD(P)-bd_dom_sf"/>
</dbReference>
<proteinExistence type="predicted"/>
<dbReference type="PANTHER" id="PTHR43355:SF2">
    <property type="entry name" value="FLAVIN REDUCTASE (NADPH)"/>
    <property type="match status" value="1"/>
</dbReference>
<dbReference type="CDD" id="cd05244">
    <property type="entry name" value="BVR-B_like_SDR_a"/>
    <property type="match status" value="1"/>
</dbReference>
<dbReference type="Gene3D" id="3.40.50.720">
    <property type="entry name" value="NAD(P)-binding Rossmann-like Domain"/>
    <property type="match status" value="1"/>
</dbReference>
<evidence type="ECO:0000313" key="3">
    <source>
        <dbReference type="Proteomes" id="UP000199233"/>
    </source>
</evidence>
<dbReference type="STRING" id="489703.SAMN04488038_103250"/>
<keyword evidence="3" id="KW-1185">Reference proteome</keyword>
<evidence type="ECO:0000313" key="2">
    <source>
        <dbReference type="EMBL" id="SEQ06749.1"/>
    </source>
</evidence>
<reference evidence="2 3" key="1">
    <citation type="submission" date="2016-10" db="EMBL/GenBank/DDBJ databases">
        <authorList>
            <person name="de Groot N.N."/>
        </authorList>
    </citation>
    <scope>NUCLEOTIDE SEQUENCE [LARGE SCALE GENOMIC DNA]</scope>
    <source>
        <strain evidence="2 3">DSM 25927</strain>
    </source>
</reference>
<protein>
    <recommendedName>
        <fullName evidence="1">NAD(P)-binding domain-containing protein</fullName>
    </recommendedName>
</protein>
<evidence type="ECO:0000259" key="1">
    <source>
        <dbReference type="Pfam" id="PF13460"/>
    </source>
</evidence>
<organism evidence="2 3">
    <name type="scientific">Solimonas aquatica</name>
    <dbReference type="NCBI Taxonomy" id="489703"/>
    <lineage>
        <taxon>Bacteria</taxon>
        <taxon>Pseudomonadati</taxon>
        <taxon>Pseudomonadota</taxon>
        <taxon>Gammaproteobacteria</taxon>
        <taxon>Nevskiales</taxon>
        <taxon>Nevskiaceae</taxon>
        <taxon>Solimonas</taxon>
    </lineage>
</organism>
<dbReference type="OrthoDB" id="9801773at2"/>
<dbReference type="AlphaFoldDB" id="A0A1H9D043"/>
<dbReference type="EMBL" id="FOFS01000003">
    <property type="protein sequence ID" value="SEQ06749.1"/>
    <property type="molecule type" value="Genomic_DNA"/>
</dbReference>
<dbReference type="RefSeq" id="WP_093283063.1">
    <property type="nucleotide sequence ID" value="NZ_FOFS01000003.1"/>
</dbReference>
<dbReference type="PANTHER" id="PTHR43355">
    <property type="entry name" value="FLAVIN REDUCTASE (NADPH)"/>
    <property type="match status" value="1"/>
</dbReference>
<dbReference type="GO" id="GO:0016646">
    <property type="term" value="F:oxidoreductase activity, acting on the CH-NH group of donors, NAD or NADP as acceptor"/>
    <property type="evidence" value="ECO:0007669"/>
    <property type="project" value="TreeGrafter"/>
</dbReference>
<feature type="domain" description="NAD(P)-binding" evidence="1">
    <location>
        <begin position="7"/>
        <end position="196"/>
    </location>
</feature>
<dbReference type="InterPro" id="IPR051606">
    <property type="entry name" value="Polyketide_Oxido-like"/>
</dbReference>
<dbReference type="Pfam" id="PF13460">
    <property type="entry name" value="NAD_binding_10"/>
    <property type="match status" value="1"/>
</dbReference>
<sequence>MNIVLLGASGYIGAALLQEALKRGHRISTLSREAGKLASTPALQVSVGSVFDTATLQTLFAGKDAVISAFSGHSYGDVRGEYLRGVRSIIDAARASGRRLLMVGGAGSLEIAPGVQLLDSPEFPAQWRASAEGARDALNLLRSETELNWTMLSPAALIEPGPATGHFRLGGNQLLSDAQGQSRISTGDYAVAMLDELESPRHLRQRFTVAY</sequence>
<dbReference type="InterPro" id="IPR016040">
    <property type="entry name" value="NAD(P)-bd_dom"/>
</dbReference>
<name>A0A1H9D043_9GAMM</name>
<accession>A0A1H9D043</accession>
<dbReference type="Proteomes" id="UP000199233">
    <property type="component" value="Unassembled WGS sequence"/>
</dbReference>
<dbReference type="SUPFAM" id="SSF51735">
    <property type="entry name" value="NAD(P)-binding Rossmann-fold domains"/>
    <property type="match status" value="1"/>
</dbReference>
<gene>
    <name evidence="2" type="ORF">SAMN04488038_103250</name>
</gene>